<dbReference type="InterPro" id="IPR013178">
    <property type="entry name" value="Histone_AcTrfase_Rtt109/CBP"/>
</dbReference>
<keyword evidence="10" id="KW-0539">Nucleus</keyword>
<dbReference type="GO" id="GO:0045944">
    <property type="term" value="P:positive regulation of transcription by RNA polymerase II"/>
    <property type="evidence" value="ECO:0007669"/>
    <property type="project" value="TreeGrafter"/>
</dbReference>
<evidence type="ECO:0000313" key="15">
    <source>
        <dbReference type="EMBL" id="KAG8198823.1"/>
    </source>
</evidence>
<dbReference type="GO" id="GO:0031490">
    <property type="term" value="F:chromatin DNA binding"/>
    <property type="evidence" value="ECO:0007669"/>
    <property type="project" value="TreeGrafter"/>
</dbReference>
<comment type="subcellular location">
    <subcellularLocation>
        <location evidence="1">Nucleus</location>
    </subcellularLocation>
</comment>
<sequence length="400" mass="43459">MQASNCPVAQNAREQRTSGEQSTAACTSGAINNVSNTNNAQSVVSSVGADGPVDPAAAQMDKRKLIQLQLVLLLHAGKCRKNETQTNKEVQQCSLPNCSTMKQVLTHMTTCQAGKSCTVPHCSSSGQIISHWTNCTQSDCPVCVPLKKVARRRYQAAASSVAVQSNQSIQSYPPADMQRAYAALGLAYKSGGDEGNVAMLQRGQSSNVPSDHGPHCSTPNISDVRALQPTQQQNMQEQNQLHPRPMLQQNNNAKVVPSSSAQSFLVNDNNSQFELNSEQMDKRKLIQLQIVLLLHANKCRKNEIQTNGEVRQCSVPNCSTMKQVLAHMTTCQAGKLCPVPHCSSSCQIISHWEKCSRSDCPVCVPLKKVARRRYQAAASSVLSISISPIPRLTCSKHMLP</sequence>
<comment type="catalytic activity">
    <reaction evidence="11">
        <text>L-lysyl-[protein] + acetyl-CoA = N(6)-acetyl-L-lysyl-[protein] + CoA + H(+)</text>
        <dbReference type="Rhea" id="RHEA:45948"/>
        <dbReference type="Rhea" id="RHEA-COMP:9752"/>
        <dbReference type="Rhea" id="RHEA-COMP:10731"/>
        <dbReference type="ChEBI" id="CHEBI:15378"/>
        <dbReference type="ChEBI" id="CHEBI:29969"/>
        <dbReference type="ChEBI" id="CHEBI:57287"/>
        <dbReference type="ChEBI" id="CHEBI:57288"/>
        <dbReference type="ChEBI" id="CHEBI:61930"/>
        <dbReference type="EC" id="2.3.1.48"/>
    </reaction>
</comment>
<evidence type="ECO:0000256" key="10">
    <source>
        <dbReference type="ARBA" id="ARBA00023242"/>
    </source>
</evidence>
<dbReference type="GO" id="GO:0005634">
    <property type="term" value="C:nucleus"/>
    <property type="evidence" value="ECO:0007669"/>
    <property type="project" value="UniProtKB-SubCell"/>
</dbReference>
<dbReference type="GO" id="GO:0003713">
    <property type="term" value="F:transcription coactivator activity"/>
    <property type="evidence" value="ECO:0007669"/>
    <property type="project" value="TreeGrafter"/>
</dbReference>
<evidence type="ECO:0000256" key="8">
    <source>
        <dbReference type="ARBA" id="ARBA00023015"/>
    </source>
</evidence>
<keyword evidence="7" id="KW-0156">Chromatin regulator</keyword>
<evidence type="ECO:0000256" key="11">
    <source>
        <dbReference type="ARBA" id="ARBA00048017"/>
    </source>
</evidence>
<keyword evidence="6 12" id="KW-0862">Zinc</keyword>
<evidence type="ECO:0000259" key="14">
    <source>
        <dbReference type="PROSITE" id="PS50134"/>
    </source>
</evidence>
<dbReference type="GO" id="GO:0000123">
    <property type="term" value="C:histone acetyltransferase complex"/>
    <property type="evidence" value="ECO:0007669"/>
    <property type="project" value="TreeGrafter"/>
</dbReference>
<evidence type="ECO:0000256" key="5">
    <source>
        <dbReference type="ARBA" id="ARBA00022771"/>
    </source>
</evidence>
<feature type="zinc finger region" description="TAZ-type" evidence="12">
    <location>
        <begin position="59"/>
        <end position="146"/>
    </location>
</feature>
<feature type="zinc finger region" description="TAZ-type" evidence="12">
    <location>
        <begin position="279"/>
        <end position="366"/>
    </location>
</feature>
<dbReference type="InterPro" id="IPR000197">
    <property type="entry name" value="Znf_TAZ"/>
</dbReference>
<keyword evidence="5 12" id="KW-0863">Zinc-finger</keyword>
<dbReference type="EMBL" id="JAFNEN010000035">
    <property type="protein sequence ID" value="KAG8198823.1"/>
    <property type="molecule type" value="Genomic_DNA"/>
</dbReference>
<dbReference type="PANTHER" id="PTHR13808:SF1">
    <property type="entry name" value="HISTONE ACETYLTRANSFERASE"/>
    <property type="match status" value="1"/>
</dbReference>
<dbReference type="SUPFAM" id="SSF57933">
    <property type="entry name" value="TAZ domain"/>
    <property type="match status" value="2"/>
</dbReference>
<evidence type="ECO:0000256" key="7">
    <source>
        <dbReference type="ARBA" id="ARBA00022853"/>
    </source>
</evidence>
<dbReference type="EC" id="2.3.1.48" evidence="2"/>
<comment type="caution">
    <text evidence="15">The sequence shown here is derived from an EMBL/GenBank/DDBJ whole genome shotgun (WGS) entry which is preliminary data.</text>
</comment>
<protein>
    <recommendedName>
        <fullName evidence="2">histone acetyltransferase</fullName>
        <ecNumber evidence="2">2.3.1.48</ecNumber>
    </recommendedName>
</protein>
<gene>
    <name evidence="15" type="ORF">JTE90_007126</name>
</gene>
<dbReference type="Gene3D" id="1.20.1020.10">
    <property type="entry name" value="TAZ domain"/>
    <property type="match status" value="2"/>
</dbReference>
<reference evidence="15 16" key="1">
    <citation type="journal article" date="2022" name="Nat. Ecol. Evol.">
        <title>A masculinizing supergene underlies an exaggerated male reproductive morph in a spider.</title>
        <authorList>
            <person name="Hendrickx F."/>
            <person name="De Corte Z."/>
            <person name="Sonet G."/>
            <person name="Van Belleghem S.M."/>
            <person name="Kostlbacher S."/>
            <person name="Vangestel C."/>
        </authorList>
    </citation>
    <scope>NUCLEOTIDE SEQUENCE [LARGE SCALE GENOMIC DNA]</scope>
    <source>
        <strain evidence="15">W744_W776</strain>
    </source>
</reference>
<organism evidence="15 16">
    <name type="scientific">Oedothorax gibbosus</name>
    <dbReference type="NCBI Taxonomy" id="931172"/>
    <lineage>
        <taxon>Eukaryota</taxon>
        <taxon>Metazoa</taxon>
        <taxon>Ecdysozoa</taxon>
        <taxon>Arthropoda</taxon>
        <taxon>Chelicerata</taxon>
        <taxon>Arachnida</taxon>
        <taxon>Araneae</taxon>
        <taxon>Araneomorphae</taxon>
        <taxon>Entelegynae</taxon>
        <taxon>Araneoidea</taxon>
        <taxon>Linyphiidae</taxon>
        <taxon>Erigoninae</taxon>
        <taxon>Oedothorax</taxon>
    </lineage>
</organism>
<dbReference type="GO" id="GO:0004402">
    <property type="term" value="F:histone acetyltransferase activity"/>
    <property type="evidence" value="ECO:0007669"/>
    <property type="project" value="InterPro"/>
</dbReference>
<dbReference type="Proteomes" id="UP000827092">
    <property type="component" value="Unassembled WGS sequence"/>
</dbReference>
<evidence type="ECO:0000256" key="3">
    <source>
        <dbReference type="ARBA" id="ARBA00022679"/>
    </source>
</evidence>
<dbReference type="Pfam" id="PF02135">
    <property type="entry name" value="zf-TAZ"/>
    <property type="match status" value="2"/>
</dbReference>
<evidence type="ECO:0000256" key="1">
    <source>
        <dbReference type="ARBA" id="ARBA00004123"/>
    </source>
</evidence>
<dbReference type="PANTHER" id="PTHR13808">
    <property type="entry name" value="CBP/P300-RELATED"/>
    <property type="match status" value="1"/>
</dbReference>
<feature type="domain" description="TAZ-type" evidence="14">
    <location>
        <begin position="59"/>
        <end position="146"/>
    </location>
</feature>
<accession>A0AAV6VRF2</accession>
<keyword evidence="3" id="KW-0808">Transferase</keyword>
<evidence type="ECO:0000256" key="2">
    <source>
        <dbReference type="ARBA" id="ARBA00013184"/>
    </source>
</evidence>
<evidence type="ECO:0000313" key="16">
    <source>
        <dbReference type="Proteomes" id="UP000827092"/>
    </source>
</evidence>
<dbReference type="GO" id="GO:0005667">
    <property type="term" value="C:transcription regulator complex"/>
    <property type="evidence" value="ECO:0007669"/>
    <property type="project" value="TreeGrafter"/>
</dbReference>
<evidence type="ECO:0000256" key="13">
    <source>
        <dbReference type="SAM" id="MobiDB-lite"/>
    </source>
</evidence>
<keyword evidence="16" id="KW-1185">Reference proteome</keyword>
<proteinExistence type="predicted"/>
<evidence type="ECO:0000256" key="4">
    <source>
        <dbReference type="ARBA" id="ARBA00022723"/>
    </source>
</evidence>
<dbReference type="GO" id="GO:0008270">
    <property type="term" value="F:zinc ion binding"/>
    <property type="evidence" value="ECO:0007669"/>
    <property type="project" value="UniProtKB-KW"/>
</dbReference>
<name>A0AAV6VRF2_9ARAC</name>
<dbReference type="InterPro" id="IPR035898">
    <property type="entry name" value="TAZ_dom_sf"/>
</dbReference>
<evidence type="ECO:0000256" key="6">
    <source>
        <dbReference type="ARBA" id="ARBA00022833"/>
    </source>
</evidence>
<feature type="region of interest" description="Disordered" evidence="13">
    <location>
        <begin position="1"/>
        <end position="24"/>
    </location>
</feature>
<evidence type="ECO:0000256" key="9">
    <source>
        <dbReference type="ARBA" id="ARBA00023163"/>
    </source>
</evidence>
<dbReference type="PROSITE" id="PS50134">
    <property type="entry name" value="ZF_TAZ"/>
    <property type="match status" value="2"/>
</dbReference>
<dbReference type="SMART" id="SM00551">
    <property type="entry name" value="ZnF_TAZ"/>
    <property type="match status" value="2"/>
</dbReference>
<keyword evidence="4 12" id="KW-0479">Metal-binding</keyword>
<evidence type="ECO:0000256" key="12">
    <source>
        <dbReference type="PROSITE-ProRule" id="PRU00203"/>
    </source>
</evidence>
<dbReference type="AlphaFoldDB" id="A0AAV6VRF2"/>
<feature type="domain" description="TAZ-type" evidence="14">
    <location>
        <begin position="279"/>
        <end position="366"/>
    </location>
</feature>
<keyword evidence="9" id="KW-0804">Transcription</keyword>
<keyword evidence="8" id="KW-0805">Transcription regulation</keyword>